<dbReference type="AlphaFoldDB" id="C7Q5K8"/>
<keyword evidence="2" id="KW-1185">Reference proteome</keyword>
<reference evidence="1 2" key="1">
    <citation type="journal article" date="2009" name="Stand. Genomic Sci.">
        <title>Complete genome sequence of Catenulispora acidiphila type strain (ID 139908).</title>
        <authorList>
            <person name="Copeland A."/>
            <person name="Lapidus A."/>
            <person name="Glavina Del Rio T."/>
            <person name="Nolan M."/>
            <person name="Lucas S."/>
            <person name="Chen F."/>
            <person name="Tice H."/>
            <person name="Cheng J.F."/>
            <person name="Bruce D."/>
            <person name="Goodwin L."/>
            <person name="Pitluck S."/>
            <person name="Mikhailova N."/>
            <person name="Pati A."/>
            <person name="Ivanova N."/>
            <person name="Mavromatis K."/>
            <person name="Chen A."/>
            <person name="Palaniappan K."/>
            <person name="Chain P."/>
            <person name="Land M."/>
            <person name="Hauser L."/>
            <person name="Chang Y.J."/>
            <person name="Jeffries C.D."/>
            <person name="Chertkov O."/>
            <person name="Brettin T."/>
            <person name="Detter J.C."/>
            <person name="Han C."/>
            <person name="Ali Z."/>
            <person name="Tindall B.J."/>
            <person name="Goker M."/>
            <person name="Bristow J."/>
            <person name="Eisen J.A."/>
            <person name="Markowitz V."/>
            <person name="Hugenholtz P."/>
            <person name="Kyrpides N.C."/>
            <person name="Klenk H.P."/>
        </authorList>
    </citation>
    <scope>NUCLEOTIDE SEQUENCE [LARGE SCALE GENOMIC DNA]</scope>
    <source>
        <strain evidence="2">DSM 44928 / JCM 14897 / NBRC 102108 / NRRL B-24433 / ID139908</strain>
    </source>
</reference>
<dbReference type="InParanoid" id="C7Q5K8"/>
<evidence type="ECO:0000313" key="1">
    <source>
        <dbReference type="EMBL" id="ACU77819.1"/>
    </source>
</evidence>
<dbReference type="EMBL" id="CP001700">
    <property type="protein sequence ID" value="ACU77819.1"/>
    <property type="molecule type" value="Genomic_DNA"/>
</dbReference>
<sequence>MSPVHKSAVERPSFRDWCAYRVQVATESAPKQRARFRVGLEKGSRSGAWIYFGKYNEGIRIGAIESTRVEDGRIRFGYYYTAISDVHYSPAGTSAAEPVVSGFHDQAEAAAFLYGRYVERRGRFFTRRKPRSGKPRTMPEITNPAALLINFTASAAIGSELEELDEPKSDALQGVIVEIGGKRLFIYVDNDLNLHTALETREAEENPELLKRPGDLPDDFAWICSRDDLTLLHDRPMPIAADDAGETIPVPVGAGYV</sequence>
<name>C7Q5K8_CATAD</name>
<dbReference type="Proteomes" id="UP000000851">
    <property type="component" value="Chromosome"/>
</dbReference>
<protein>
    <submittedName>
        <fullName evidence="1">Uncharacterized protein</fullName>
    </submittedName>
</protein>
<organism evidence="1 2">
    <name type="scientific">Catenulispora acidiphila (strain DSM 44928 / JCM 14897 / NBRC 102108 / NRRL B-24433 / ID139908)</name>
    <dbReference type="NCBI Taxonomy" id="479433"/>
    <lineage>
        <taxon>Bacteria</taxon>
        <taxon>Bacillati</taxon>
        <taxon>Actinomycetota</taxon>
        <taxon>Actinomycetes</taxon>
        <taxon>Catenulisporales</taxon>
        <taxon>Catenulisporaceae</taxon>
        <taxon>Catenulispora</taxon>
    </lineage>
</organism>
<evidence type="ECO:0000313" key="2">
    <source>
        <dbReference type="Proteomes" id="UP000000851"/>
    </source>
</evidence>
<dbReference type="KEGG" id="cai:Caci_9006"/>
<gene>
    <name evidence="1" type="ordered locus">Caci_9006</name>
</gene>
<dbReference type="HOGENOM" id="CLU_1080501_0_0_11"/>
<proteinExistence type="predicted"/>
<dbReference type="RefSeq" id="WP_015797543.1">
    <property type="nucleotide sequence ID" value="NC_013131.1"/>
</dbReference>
<accession>C7Q5K8</accession>
<dbReference type="STRING" id="479433.Caci_9006"/>